<evidence type="ECO:0000256" key="6">
    <source>
        <dbReference type="SAM" id="Phobius"/>
    </source>
</evidence>
<feature type="transmembrane region" description="Helical" evidence="6">
    <location>
        <begin position="41"/>
        <end position="65"/>
    </location>
</feature>
<evidence type="ECO:0000256" key="2">
    <source>
        <dbReference type="ARBA" id="ARBA00022475"/>
    </source>
</evidence>
<feature type="transmembrane region" description="Helical" evidence="6">
    <location>
        <begin position="184"/>
        <end position="205"/>
    </location>
</feature>
<reference evidence="7 8" key="1">
    <citation type="submission" date="2021-01" db="EMBL/GenBank/DDBJ databases">
        <title>Genome seq and assembly of Devosia sp. G19.</title>
        <authorList>
            <person name="Chhetri G."/>
        </authorList>
    </citation>
    <scope>NUCLEOTIDE SEQUENCE [LARGE SCALE GENOMIC DNA]</scope>
    <source>
        <strain evidence="7 8">G19</strain>
    </source>
</reference>
<feature type="transmembrane region" description="Helical" evidence="6">
    <location>
        <begin position="6"/>
        <end position="29"/>
    </location>
</feature>
<dbReference type="Pfam" id="PF01810">
    <property type="entry name" value="LysE"/>
    <property type="match status" value="1"/>
</dbReference>
<sequence length="214" mass="22925">MDYAQALWIYLILLFGIIVVPGMDMFFVLTNALTRGRRAGLSAVAGIMLGGAVHTLFGAVAVGLMTQLPGMIFQAMIVVGAAYMAWIGYTLLRSSITVDNIGGASTRSDWVAFRQGLVTCLLNPKAYLFVLAVFPQFMRPEFGQIWSQALVMGLMTVGMQFLVYGALALAAGRGRDALVGHPQVTIWIGRGAGALFVVVALFTAWHGLTQHAGP</sequence>
<feature type="transmembrane region" description="Helical" evidence="6">
    <location>
        <begin position="146"/>
        <end position="172"/>
    </location>
</feature>
<comment type="subcellular location">
    <subcellularLocation>
        <location evidence="1">Cell membrane</location>
        <topology evidence="1">Multi-pass membrane protein</topology>
    </subcellularLocation>
</comment>
<accession>A0ABX7BW15</accession>
<keyword evidence="3 6" id="KW-0812">Transmembrane</keyword>
<proteinExistence type="predicted"/>
<evidence type="ECO:0000313" key="7">
    <source>
        <dbReference type="EMBL" id="QQR35229.1"/>
    </source>
</evidence>
<keyword evidence="5 6" id="KW-0472">Membrane</keyword>
<evidence type="ECO:0000256" key="5">
    <source>
        <dbReference type="ARBA" id="ARBA00023136"/>
    </source>
</evidence>
<name>A0ABX7BW15_9HYPH</name>
<dbReference type="Proteomes" id="UP000595460">
    <property type="component" value="Chromosome"/>
</dbReference>
<keyword evidence="8" id="KW-1185">Reference proteome</keyword>
<dbReference type="PANTHER" id="PTHR30086:SF20">
    <property type="entry name" value="ARGININE EXPORTER PROTEIN ARGO-RELATED"/>
    <property type="match status" value="1"/>
</dbReference>
<keyword evidence="4 6" id="KW-1133">Transmembrane helix</keyword>
<protein>
    <submittedName>
        <fullName evidence="7">LysE family translocator</fullName>
    </submittedName>
</protein>
<dbReference type="EMBL" id="CP068047">
    <property type="protein sequence ID" value="QQR35229.1"/>
    <property type="molecule type" value="Genomic_DNA"/>
</dbReference>
<evidence type="ECO:0000256" key="4">
    <source>
        <dbReference type="ARBA" id="ARBA00022989"/>
    </source>
</evidence>
<keyword evidence="2" id="KW-1003">Cell membrane</keyword>
<gene>
    <name evidence="7" type="ORF">JI749_12730</name>
</gene>
<evidence type="ECO:0000256" key="1">
    <source>
        <dbReference type="ARBA" id="ARBA00004651"/>
    </source>
</evidence>
<feature type="transmembrane region" description="Helical" evidence="6">
    <location>
        <begin position="71"/>
        <end position="92"/>
    </location>
</feature>
<organism evidence="7 8">
    <name type="scientific">Devosia oryziradicis</name>
    <dbReference type="NCBI Taxonomy" id="2801335"/>
    <lineage>
        <taxon>Bacteria</taxon>
        <taxon>Pseudomonadati</taxon>
        <taxon>Pseudomonadota</taxon>
        <taxon>Alphaproteobacteria</taxon>
        <taxon>Hyphomicrobiales</taxon>
        <taxon>Devosiaceae</taxon>
        <taxon>Devosia</taxon>
    </lineage>
</organism>
<dbReference type="RefSeq" id="WP_201654450.1">
    <property type="nucleotide sequence ID" value="NZ_CP068047.1"/>
</dbReference>
<dbReference type="PANTHER" id="PTHR30086">
    <property type="entry name" value="ARGININE EXPORTER PROTEIN ARGO"/>
    <property type="match status" value="1"/>
</dbReference>
<evidence type="ECO:0000313" key="8">
    <source>
        <dbReference type="Proteomes" id="UP000595460"/>
    </source>
</evidence>
<feature type="transmembrane region" description="Helical" evidence="6">
    <location>
        <begin position="112"/>
        <end position="134"/>
    </location>
</feature>
<dbReference type="InterPro" id="IPR001123">
    <property type="entry name" value="LeuE-type"/>
</dbReference>
<evidence type="ECO:0000256" key="3">
    <source>
        <dbReference type="ARBA" id="ARBA00022692"/>
    </source>
</evidence>